<organism evidence="1 2">
    <name type="scientific">Caerostris extrusa</name>
    <name type="common">Bark spider</name>
    <name type="synonym">Caerostris bankana</name>
    <dbReference type="NCBI Taxonomy" id="172846"/>
    <lineage>
        <taxon>Eukaryota</taxon>
        <taxon>Metazoa</taxon>
        <taxon>Ecdysozoa</taxon>
        <taxon>Arthropoda</taxon>
        <taxon>Chelicerata</taxon>
        <taxon>Arachnida</taxon>
        <taxon>Araneae</taxon>
        <taxon>Araneomorphae</taxon>
        <taxon>Entelegynae</taxon>
        <taxon>Araneoidea</taxon>
        <taxon>Araneidae</taxon>
        <taxon>Caerostris</taxon>
    </lineage>
</organism>
<protein>
    <submittedName>
        <fullName evidence="1">Uncharacterized protein</fullName>
    </submittedName>
</protein>
<evidence type="ECO:0000313" key="1">
    <source>
        <dbReference type="EMBL" id="GIY62375.1"/>
    </source>
</evidence>
<dbReference type="EMBL" id="BPLR01013614">
    <property type="protein sequence ID" value="GIY62375.1"/>
    <property type="molecule type" value="Genomic_DNA"/>
</dbReference>
<proteinExistence type="predicted"/>
<keyword evidence="2" id="KW-1185">Reference proteome</keyword>
<comment type="caution">
    <text evidence="1">The sequence shown here is derived from an EMBL/GenBank/DDBJ whole genome shotgun (WGS) entry which is preliminary data.</text>
</comment>
<dbReference type="Proteomes" id="UP001054945">
    <property type="component" value="Unassembled WGS sequence"/>
</dbReference>
<evidence type="ECO:0000313" key="2">
    <source>
        <dbReference type="Proteomes" id="UP001054945"/>
    </source>
</evidence>
<reference evidence="1 2" key="1">
    <citation type="submission" date="2021-06" db="EMBL/GenBank/DDBJ databases">
        <title>Caerostris extrusa draft genome.</title>
        <authorList>
            <person name="Kono N."/>
            <person name="Arakawa K."/>
        </authorList>
    </citation>
    <scope>NUCLEOTIDE SEQUENCE [LARGE SCALE GENOMIC DNA]</scope>
</reference>
<sequence length="117" mass="13640">MKFDRHLEHKKLEVENDEIPVSDTGGGVIFQTHLEHKKLQVENDKFPVSDIGGDCDISNLVITLSHKKKNENKIKGNIWDRKEWMSEFHGRQLRRPVKEMACEIPHSCTHLRLSARE</sequence>
<name>A0AAV4UXF1_CAEEX</name>
<dbReference type="AlphaFoldDB" id="A0AAV4UXF1"/>
<accession>A0AAV4UXF1</accession>
<gene>
    <name evidence="1" type="ORF">CEXT_197281</name>
</gene>